<evidence type="ECO:0000256" key="1">
    <source>
        <dbReference type="SAM" id="Phobius"/>
    </source>
</evidence>
<keyword evidence="1" id="KW-1133">Transmembrane helix</keyword>
<protein>
    <submittedName>
        <fullName evidence="2">Uncharacterized protein</fullName>
    </submittedName>
</protein>
<feature type="transmembrane region" description="Helical" evidence="1">
    <location>
        <begin position="224"/>
        <end position="243"/>
    </location>
</feature>
<name>A0A6A5YZK3_9PLEO</name>
<feature type="transmembrane region" description="Helical" evidence="1">
    <location>
        <begin position="20"/>
        <end position="36"/>
    </location>
</feature>
<dbReference type="OrthoDB" id="3061561at2759"/>
<organism evidence="2 3">
    <name type="scientific">Lophiotrema nucula</name>
    <dbReference type="NCBI Taxonomy" id="690887"/>
    <lineage>
        <taxon>Eukaryota</taxon>
        <taxon>Fungi</taxon>
        <taxon>Dikarya</taxon>
        <taxon>Ascomycota</taxon>
        <taxon>Pezizomycotina</taxon>
        <taxon>Dothideomycetes</taxon>
        <taxon>Pleosporomycetidae</taxon>
        <taxon>Pleosporales</taxon>
        <taxon>Lophiotremataceae</taxon>
        <taxon>Lophiotrema</taxon>
    </lineage>
</organism>
<feature type="transmembrane region" description="Helical" evidence="1">
    <location>
        <begin position="322"/>
        <end position="343"/>
    </location>
</feature>
<feature type="transmembrane region" description="Helical" evidence="1">
    <location>
        <begin position="289"/>
        <end position="310"/>
    </location>
</feature>
<proteinExistence type="predicted"/>
<dbReference type="PANTHER" id="PTHR35043">
    <property type="entry name" value="TRANSCRIPTION FACTOR DOMAIN-CONTAINING PROTEIN"/>
    <property type="match status" value="1"/>
</dbReference>
<keyword evidence="1" id="KW-0812">Transmembrane</keyword>
<feature type="transmembrane region" description="Helical" evidence="1">
    <location>
        <begin position="56"/>
        <end position="74"/>
    </location>
</feature>
<dbReference type="PANTHER" id="PTHR35043:SF7">
    <property type="entry name" value="TRANSCRIPTION FACTOR DOMAIN-CONTAINING PROTEIN"/>
    <property type="match status" value="1"/>
</dbReference>
<sequence length="457" mass="51195">MSKQLVGWTSSPNARGTIDIIWSCVFVVFLSTWTTLHNNVPPVKQGPLWRLRNKALLMGVGLVAPEYLATIAFTELRTALTVQSHMKDLGYKEWTLAHSFFVAMGGYMLHVSGDYKPVSAENFIKWQRSGTIRVLRSTETTSGESESHLGDSASVELTSVPKLSRALRLDSHDSAVEIPWVSKEDIASRGKADVFLKTIACAQIGWLLVQYCARRAQSLATSSLEALTVAYVVCTLFSYSAWWKKPYDLESPMIVEVAAEHEITSLLEDGPLMIPMNDDPDLPLLHNVLWTYVLPCTAAVLSFSTLHFLAWNDDFVTLTEEWLWRASSILFVWFHVVFLGFAAHMEKNRNISPTAANIAMIGNCAEIKAIWYVFHGAKLVTFGNRNATLNRVDAVLLSKCHPDYTPEGPLVIFFVSHTFFYFAGRFFVLIEAFASLRRAPAGLYENVNWSGFIPHVS</sequence>
<accession>A0A6A5YZK3</accession>
<dbReference type="AlphaFoldDB" id="A0A6A5YZK3"/>
<gene>
    <name evidence="2" type="ORF">BDV96DRAFT_648871</name>
</gene>
<dbReference type="Proteomes" id="UP000799770">
    <property type="component" value="Unassembled WGS sequence"/>
</dbReference>
<dbReference type="EMBL" id="ML977330">
    <property type="protein sequence ID" value="KAF2112619.1"/>
    <property type="molecule type" value="Genomic_DNA"/>
</dbReference>
<keyword evidence="1" id="KW-0472">Membrane</keyword>
<feature type="transmembrane region" description="Helical" evidence="1">
    <location>
        <begin position="411"/>
        <end position="430"/>
    </location>
</feature>
<reference evidence="2" key="1">
    <citation type="journal article" date="2020" name="Stud. Mycol.">
        <title>101 Dothideomycetes genomes: a test case for predicting lifestyles and emergence of pathogens.</title>
        <authorList>
            <person name="Haridas S."/>
            <person name="Albert R."/>
            <person name="Binder M."/>
            <person name="Bloem J."/>
            <person name="Labutti K."/>
            <person name="Salamov A."/>
            <person name="Andreopoulos B."/>
            <person name="Baker S."/>
            <person name="Barry K."/>
            <person name="Bills G."/>
            <person name="Bluhm B."/>
            <person name="Cannon C."/>
            <person name="Castanera R."/>
            <person name="Culley D."/>
            <person name="Daum C."/>
            <person name="Ezra D."/>
            <person name="Gonzalez J."/>
            <person name="Henrissat B."/>
            <person name="Kuo A."/>
            <person name="Liang C."/>
            <person name="Lipzen A."/>
            <person name="Lutzoni F."/>
            <person name="Magnuson J."/>
            <person name="Mondo S."/>
            <person name="Nolan M."/>
            <person name="Ohm R."/>
            <person name="Pangilinan J."/>
            <person name="Park H.-J."/>
            <person name="Ramirez L."/>
            <person name="Alfaro M."/>
            <person name="Sun H."/>
            <person name="Tritt A."/>
            <person name="Yoshinaga Y."/>
            <person name="Zwiers L.-H."/>
            <person name="Turgeon B."/>
            <person name="Goodwin S."/>
            <person name="Spatafora J."/>
            <person name="Crous P."/>
            <person name="Grigoriev I."/>
        </authorList>
    </citation>
    <scope>NUCLEOTIDE SEQUENCE</scope>
    <source>
        <strain evidence="2">CBS 627.86</strain>
    </source>
</reference>
<feature type="transmembrane region" description="Helical" evidence="1">
    <location>
        <begin position="94"/>
        <end position="111"/>
    </location>
</feature>
<evidence type="ECO:0000313" key="3">
    <source>
        <dbReference type="Proteomes" id="UP000799770"/>
    </source>
</evidence>
<evidence type="ECO:0000313" key="2">
    <source>
        <dbReference type="EMBL" id="KAF2112619.1"/>
    </source>
</evidence>
<keyword evidence="3" id="KW-1185">Reference proteome</keyword>